<dbReference type="EMBL" id="JABBPG010000009">
    <property type="protein sequence ID" value="NOU52369.1"/>
    <property type="molecule type" value="Genomic_DNA"/>
</dbReference>
<dbReference type="InterPro" id="IPR009858">
    <property type="entry name" value="DUF1415"/>
</dbReference>
<proteinExistence type="predicted"/>
<keyword evidence="2" id="KW-1185">Reference proteome</keyword>
<reference evidence="1 2" key="1">
    <citation type="submission" date="2020-04" db="EMBL/GenBank/DDBJ databases">
        <title>Pseudoalteromonas caenipelagi sp. nov., isolated from a tidal flat.</title>
        <authorList>
            <person name="Park S."/>
            <person name="Yoon J.-H."/>
        </authorList>
    </citation>
    <scope>NUCLEOTIDE SEQUENCE [LARGE SCALE GENOMIC DNA]</scope>
    <source>
        <strain evidence="1 2">JBTF-M23</strain>
    </source>
</reference>
<protein>
    <submittedName>
        <fullName evidence="1">DUF1415 domain-containing protein</fullName>
    </submittedName>
</protein>
<gene>
    <name evidence="1" type="ORF">HG263_17750</name>
</gene>
<dbReference type="Proteomes" id="UP000586305">
    <property type="component" value="Unassembled WGS sequence"/>
</dbReference>
<dbReference type="AlphaFoldDB" id="A0A849VF61"/>
<organism evidence="1 2">
    <name type="scientific">Pseudoalteromonas caenipelagi</name>
    <dbReference type="NCBI Taxonomy" id="2726988"/>
    <lineage>
        <taxon>Bacteria</taxon>
        <taxon>Pseudomonadati</taxon>
        <taxon>Pseudomonadota</taxon>
        <taxon>Gammaproteobacteria</taxon>
        <taxon>Alteromonadales</taxon>
        <taxon>Pseudoalteromonadaceae</taxon>
        <taxon>Pseudoalteromonas</taxon>
    </lineage>
</organism>
<name>A0A849VF61_9GAMM</name>
<accession>A0A849VF61</accession>
<evidence type="ECO:0000313" key="2">
    <source>
        <dbReference type="Proteomes" id="UP000586305"/>
    </source>
</evidence>
<sequence>MSTLSPLTPKQVMQNWVSSVIVKYNFCPFARKEVEQNTIHYQVSQATSHDDAVMAMLDECAALDSQPDRETTLLMFEGGFSDFADFLDLVDLANAMLAVQGYEGRYQIANFHPDYVFADSEDDDAANYTNRAPYPTLHLIREQSMARALESYDDPQSIPENNIRLARRKGEAFWLQLLKNCHK</sequence>
<dbReference type="Pfam" id="PF07209">
    <property type="entry name" value="DUF1415"/>
    <property type="match status" value="1"/>
</dbReference>
<dbReference type="RefSeq" id="WP_171627429.1">
    <property type="nucleotide sequence ID" value="NZ_JABBPG010000009.1"/>
</dbReference>
<comment type="caution">
    <text evidence="1">The sequence shown here is derived from an EMBL/GenBank/DDBJ whole genome shotgun (WGS) entry which is preliminary data.</text>
</comment>
<evidence type="ECO:0000313" key="1">
    <source>
        <dbReference type="EMBL" id="NOU52369.1"/>
    </source>
</evidence>